<name>A0A8H3TTV2_9TREE</name>
<keyword evidence="10" id="KW-1185">Reference proteome</keyword>
<organism evidence="9 10">
    <name type="scientific">Naganishia liquefaciens</name>
    <dbReference type="NCBI Taxonomy" id="104408"/>
    <lineage>
        <taxon>Eukaryota</taxon>
        <taxon>Fungi</taxon>
        <taxon>Dikarya</taxon>
        <taxon>Basidiomycota</taxon>
        <taxon>Agaricomycotina</taxon>
        <taxon>Tremellomycetes</taxon>
        <taxon>Filobasidiales</taxon>
        <taxon>Filobasidiaceae</taxon>
        <taxon>Naganishia</taxon>
    </lineage>
</organism>
<feature type="transmembrane region" description="Helical" evidence="8">
    <location>
        <begin position="230"/>
        <end position="251"/>
    </location>
</feature>
<evidence type="ECO:0000313" key="10">
    <source>
        <dbReference type="Proteomes" id="UP000620104"/>
    </source>
</evidence>
<comment type="subcellular location">
    <subcellularLocation>
        <location evidence="1">Endomembrane system</location>
        <topology evidence="1">Multi-pass membrane protein</topology>
    </subcellularLocation>
</comment>
<evidence type="ECO:0008006" key="11">
    <source>
        <dbReference type="Google" id="ProtNLM"/>
    </source>
</evidence>
<reference evidence="9" key="1">
    <citation type="submission" date="2020-07" db="EMBL/GenBank/DDBJ databases">
        <title>Draft Genome Sequence of a Deep-Sea Yeast, Naganishia (Cryptococcus) liquefaciens strain N6.</title>
        <authorList>
            <person name="Han Y.W."/>
            <person name="Kajitani R."/>
            <person name="Morimoto H."/>
            <person name="Parhat M."/>
            <person name="Tsubouchi H."/>
            <person name="Bakenova O."/>
            <person name="Ogata M."/>
            <person name="Argunhan B."/>
            <person name="Aoki R."/>
            <person name="Kajiwara S."/>
            <person name="Itoh T."/>
            <person name="Iwasaki H."/>
        </authorList>
    </citation>
    <scope>NUCLEOTIDE SEQUENCE</scope>
    <source>
        <strain evidence="9">N6</strain>
    </source>
</reference>
<sequence>MKGKEVSPDLQLLEPFSPSDLKDEQSKEAVWHLATLPQREEQDDEVPKNAFLSKRTEAVMMTALCVALFVAGWNDASVGPLIPSLQDHYNVNYTVVSLVFILSFCGFASAAVINVWLTDRFGFGAVIATGAAVQLVSFSLICWAPPFGVFVFAMYLNGLGTGLQARRSGERHFYFHFLVSVGICAVNTCNLAAVFRFKSHEGIFGRDVTDTEERTSTQKFKKLLSLSRTYLMALELLFYVGLEVTIGGWIVRMLSRCGRKIELTNGVASVISGDLYFGIPRRRNVVGICRHRLLGRYAASIQTYKTLVRSSPTISAGLAVGRIVLIPVNRKVKFGTSDSGCSALIPEPKLGDALAIYVYLAVVFALEFVVWFAPNVIANAVAVSFMGMFLGPIFPLVMNVAAKVFPLSMLTGACGLIASTGAAGAALFPFITGALSERFGVKTMQPVIVAMLAVCFLLWIPVPKRAKDLKKKAKLDMALERVGGDEDTPMSVSA</sequence>
<feature type="region of interest" description="Disordered" evidence="7">
    <location>
        <begin position="1"/>
        <end position="25"/>
    </location>
</feature>
<feature type="transmembrane region" description="Helical" evidence="8">
    <location>
        <begin position="443"/>
        <end position="462"/>
    </location>
</feature>
<feature type="transmembrane region" description="Helical" evidence="8">
    <location>
        <begin position="94"/>
        <end position="116"/>
    </location>
</feature>
<evidence type="ECO:0000256" key="4">
    <source>
        <dbReference type="ARBA" id="ARBA00022692"/>
    </source>
</evidence>
<dbReference type="GO" id="GO:0022857">
    <property type="term" value="F:transmembrane transporter activity"/>
    <property type="evidence" value="ECO:0007669"/>
    <property type="project" value="InterPro"/>
</dbReference>
<evidence type="ECO:0000256" key="5">
    <source>
        <dbReference type="ARBA" id="ARBA00022989"/>
    </source>
</evidence>
<gene>
    <name evidence="9" type="ORF">NliqN6_2506</name>
</gene>
<proteinExistence type="inferred from homology"/>
<evidence type="ECO:0000256" key="2">
    <source>
        <dbReference type="ARBA" id="ARBA00008335"/>
    </source>
</evidence>
<dbReference type="SUPFAM" id="SSF103473">
    <property type="entry name" value="MFS general substrate transporter"/>
    <property type="match status" value="1"/>
</dbReference>
<feature type="transmembrane region" description="Helical" evidence="8">
    <location>
        <begin position="58"/>
        <end position="74"/>
    </location>
</feature>
<feature type="transmembrane region" description="Helical" evidence="8">
    <location>
        <begin position="173"/>
        <end position="195"/>
    </location>
</feature>
<evidence type="ECO:0000256" key="8">
    <source>
        <dbReference type="SAM" id="Phobius"/>
    </source>
</evidence>
<evidence type="ECO:0000256" key="7">
    <source>
        <dbReference type="SAM" id="MobiDB-lite"/>
    </source>
</evidence>
<protein>
    <recommendedName>
        <fullName evidence="11">MFS transporter</fullName>
    </recommendedName>
</protein>
<dbReference type="Proteomes" id="UP000620104">
    <property type="component" value="Unassembled WGS sequence"/>
</dbReference>
<accession>A0A8H3TTV2</accession>
<comment type="caution">
    <text evidence="9">The sequence shown here is derived from an EMBL/GenBank/DDBJ whole genome shotgun (WGS) entry which is preliminary data.</text>
</comment>
<dbReference type="InterPro" id="IPR011701">
    <property type="entry name" value="MFS"/>
</dbReference>
<keyword evidence="5 8" id="KW-1133">Transmembrane helix</keyword>
<dbReference type="InterPro" id="IPR051788">
    <property type="entry name" value="MFS_Transporter"/>
</dbReference>
<dbReference type="PANTHER" id="PTHR23514:SF3">
    <property type="entry name" value="BYPASS OF STOP CODON PROTEIN 6"/>
    <property type="match status" value="1"/>
</dbReference>
<dbReference type="AlphaFoldDB" id="A0A8H3TTV2"/>
<evidence type="ECO:0000313" key="9">
    <source>
        <dbReference type="EMBL" id="GHJ86104.1"/>
    </source>
</evidence>
<dbReference type="PANTHER" id="PTHR23514">
    <property type="entry name" value="BYPASS OF STOP CODON PROTEIN 6"/>
    <property type="match status" value="1"/>
</dbReference>
<feature type="transmembrane region" description="Helical" evidence="8">
    <location>
        <begin position="409"/>
        <end position="431"/>
    </location>
</feature>
<keyword evidence="4 8" id="KW-0812">Transmembrane</keyword>
<dbReference type="InterPro" id="IPR036259">
    <property type="entry name" value="MFS_trans_sf"/>
</dbReference>
<evidence type="ECO:0000256" key="1">
    <source>
        <dbReference type="ARBA" id="ARBA00004127"/>
    </source>
</evidence>
<keyword evidence="3" id="KW-0813">Transport</keyword>
<dbReference type="Pfam" id="PF07690">
    <property type="entry name" value="MFS_1"/>
    <property type="match status" value="2"/>
</dbReference>
<dbReference type="EMBL" id="BLZA01000017">
    <property type="protein sequence ID" value="GHJ86104.1"/>
    <property type="molecule type" value="Genomic_DNA"/>
</dbReference>
<dbReference type="GO" id="GO:0012505">
    <property type="term" value="C:endomembrane system"/>
    <property type="evidence" value="ECO:0007669"/>
    <property type="project" value="UniProtKB-SubCell"/>
</dbReference>
<evidence type="ECO:0000256" key="6">
    <source>
        <dbReference type="ARBA" id="ARBA00023136"/>
    </source>
</evidence>
<dbReference type="Gene3D" id="1.20.1250.20">
    <property type="entry name" value="MFS general substrate transporter like domains"/>
    <property type="match status" value="2"/>
</dbReference>
<dbReference type="GO" id="GO:0016020">
    <property type="term" value="C:membrane"/>
    <property type="evidence" value="ECO:0007669"/>
    <property type="project" value="TreeGrafter"/>
</dbReference>
<feature type="transmembrane region" description="Helical" evidence="8">
    <location>
        <begin position="380"/>
        <end position="402"/>
    </location>
</feature>
<keyword evidence="6 8" id="KW-0472">Membrane</keyword>
<dbReference type="OrthoDB" id="413079at2759"/>
<evidence type="ECO:0000256" key="3">
    <source>
        <dbReference type="ARBA" id="ARBA00022448"/>
    </source>
</evidence>
<feature type="transmembrane region" description="Helical" evidence="8">
    <location>
        <begin position="354"/>
        <end position="374"/>
    </location>
</feature>
<comment type="similarity">
    <text evidence="2">Belongs to the major facilitator superfamily.</text>
</comment>